<dbReference type="AlphaFoldDB" id="A0A1G4WTQ6"/>
<name>A0A1G4WTQ6_9MYCO</name>
<evidence type="ECO:0000313" key="2">
    <source>
        <dbReference type="Proteomes" id="UP000199707"/>
    </source>
</evidence>
<dbReference type="STRING" id="1502745.SAMN02799620_04583"/>
<gene>
    <name evidence="1" type="ORF">SAMN02799620_04583</name>
</gene>
<organism evidence="1 2">
    <name type="scientific">Mycolicibacterium fluoranthenivorans</name>
    <dbReference type="NCBI Taxonomy" id="258505"/>
    <lineage>
        <taxon>Bacteria</taxon>
        <taxon>Bacillati</taxon>
        <taxon>Actinomycetota</taxon>
        <taxon>Actinomycetes</taxon>
        <taxon>Mycobacteriales</taxon>
        <taxon>Mycobacteriaceae</taxon>
        <taxon>Mycolicibacterium</taxon>
    </lineage>
</organism>
<accession>A0A1G4WTQ6</accession>
<dbReference type="EMBL" id="FMUB01000010">
    <property type="protein sequence ID" value="SCX28594.1"/>
    <property type="molecule type" value="Genomic_DNA"/>
</dbReference>
<reference evidence="2" key="1">
    <citation type="submission" date="2016-10" db="EMBL/GenBank/DDBJ databases">
        <authorList>
            <person name="Varghese N."/>
            <person name="Submissions S."/>
        </authorList>
    </citation>
    <scope>NUCLEOTIDE SEQUENCE [LARGE SCALE GENOMIC DNA]</scope>
    <source>
        <strain evidence="2">UNC267MFSha1.1M11</strain>
    </source>
</reference>
<protein>
    <submittedName>
        <fullName evidence="1">Uncharacterized protein</fullName>
    </submittedName>
</protein>
<dbReference type="RefSeq" id="WP_090361683.1">
    <property type="nucleotide sequence ID" value="NZ_FMUB01000010.1"/>
</dbReference>
<dbReference type="Proteomes" id="UP000199707">
    <property type="component" value="Unassembled WGS sequence"/>
</dbReference>
<proteinExistence type="predicted"/>
<sequence length="315" mass="33503">MQSVLVLLLVTVLGLAGCARFTPAAPRAAAPDPGYFFAGPVSTYGVPVSPAQRDRLAYLRALRRVDPCALLTRETLAKVGEIGSVGTMFAFDECDVDIKVAGESARRYVSVWVGLDTLEPSPCEFVGTLPLARLPGAPPLPGPVEPVVRITPITEQACDFADVIGRSAAPILDAKRPPIRDGAAAYPVVLAERDPCEIVPVVSAARWDIGATRPHMCAMTLADSTALRLTLQPQLFEPGTDNRSRLSRDGVVVFLDTQLCTASVFLGAPMRRKLLGGDYLRPSDVVIRPSVSVESTPPRCEAVTDIAVSAAKLFG</sequence>
<evidence type="ECO:0000313" key="1">
    <source>
        <dbReference type="EMBL" id="SCX28594.1"/>
    </source>
</evidence>